<evidence type="ECO:0000256" key="5">
    <source>
        <dbReference type="ARBA" id="ARBA00011558"/>
    </source>
</evidence>
<evidence type="ECO:0000256" key="4">
    <source>
        <dbReference type="ARBA" id="ARBA00005163"/>
    </source>
</evidence>
<evidence type="ECO:0000256" key="13">
    <source>
        <dbReference type="ARBA" id="ARBA00022989"/>
    </source>
</evidence>
<feature type="transmembrane region" description="Helical" evidence="16">
    <location>
        <begin position="103"/>
        <end position="129"/>
    </location>
</feature>
<evidence type="ECO:0000256" key="6">
    <source>
        <dbReference type="ARBA" id="ARBA00019425"/>
    </source>
</evidence>
<reference evidence="17 18" key="1">
    <citation type="submission" date="2020-08" db="EMBL/GenBank/DDBJ databases">
        <title>Genomic Encyclopedia of Type Strains, Phase IV (KMG-IV): sequencing the most valuable type-strain genomes for metagenomic binning, comparative biology and taxonomic classification.</title>
        <authorList>
            <person name="Goeker M."/>
        </authorList>
    </citation>
    <scope>NUCLEOTIDE SEQUENCE [LARGE SCALE GENOMIC DNA]</scope>
    <source>
        <strain evidence="17 18">DSM 7051</strain>
    </source>
</reference>
<dbReference type="AlphaFoldDB" id="A0A7X0KM08"/>
<evidence type="ECO:0000256" key="3">
    <source>
        <dbReference type="ARBA" id="ARBA00004141"/>
    </source>
</evidence>
<dbReference type="InterPro" id="IPR034804">
    <property type="entry name" value="SQR/QFR_C/D"/>
</dbReference>
<dbReference type="CDD" id="cd03495">
    <property type="entry name" value="SQR_TypeC_SdhD_like"/>
    <property type="match status" value="1"/>
</dbReference>
<dbReference type="UniPathway" id="UPA00223"/>
<comment type="cofactor">
    <cofactor evidence="1">
        <name>heme</name>
        <dbReference type="ChEBI" id="CHEBI:30413"/>
    </cofactor>
</comment>
<evidence type="ECO:0000256" key="2">
    <source>
        <dbReference type="ARBA" id="ARBA00004050"/>
    </source>
</evidence>
<protein>
    <recommendedName>
        <fullName evidence="6">Succinate dehydrogenase hydrophobic membrane anchor subunit</fullName>
    </recommendedName>
</protein>
<evidence type="ECO:0000256" key="11">
    <source>
        <dbReference type="ARBA" id="ARBA00022723"/>
    </source>
</evidence>
<evidence type="ECO:0000256" key="14">
    <source>
        <dbReference type="ARBA" id="ARBA00023004"/>
    </source>
</evidence>
<dbReference type="NCBIfam" id="TIGR02968">
    <property type="entry name" value="succ_dehyd_anc"/>
    <property type="match status" value="1"/>
</dbReference>
<keyword evidence="10 16" id="KW-0812">Transmembrane</keyword>
<dbReference type="Pfam" id="PF01127">
    <property type="entry name" value="Sdh_cyt"/>
    <property type="match status" value="1"/>
</dbReference>
<dbReference type="GO" id="GO:0016020">
    <property type="term" value="C:membrane"/>
    <property type="evidence" value="ECO:0007669"/>
    <property type="project" value="UniProtKB-SubCell"/>
</dbReference>
<evidence type="ECO:0000313" key="18">
    <source>
        <dbReference type="Proteomes" id="UP000536262"/>
    </source>
</evidence>
<evidence type="ECO:0000256" key="12">
    <source>
        <dbReference type="ARBA" id="ARBA00022982"/>
    </source>
</evidence>
<feature type="transmembrane region" description="Helical" evidence="16">
    <location>
        <begin position="64"/>
        <end position="82"/>
    </location>
</feature>
<keyword evidence="12" id="KW-0249">Electron transport</keyword>
<keyword evidence="8" id="KW-0816">Tricarboxylic acid cycle</keyword>
<comment type="function">
    <text evidence="2">Membrane-anchoring subunit of succinate dehydrogenase (SDH).</text>
</comment>
<keyword evidence="11" id="KW-0479">Metal-binding</keyword>
<evidence type="ECO:0000256" key="15">
    <source>
        <dbReference type="ARBA" id="ARBA00023136"/>
    </source>
</evidence>
<evidence type="ECO:0000256" key="8">
    <source>
        <dbReference type="ARBA" id="ARBA00022532"/>
    </source>
</evidence>
<evidence type="ECO:0000256" key="7">
    <source>
        <dbReference type="ARBA" id="ARBA00022448"/>
    </source>
</evidence>
<feature type="transmembrane region" description="Helical" evidence="16">
    <location>
        <begin position="33"/>
        <end position="52"/>
    </location>
</feature>
<dbReference type="SUPFAM" id="SSF81343">
    <property type="entry name" value="Fumarate reductase respiratory complex transmembrane subunits"/>
    <property type="match status" value="1"/>
</dbReference>
<comment type="caution">
    <text evidence="17">The sequence shown here is derived from an EMBL/GenBank/DDBJ whole genome shotgun (WGS) entry which is preliminary data.</text>
</comment>
<dbReference type="GO" id="GO:0046872">
    <property type="term" value="F:metal ion binding"/>
    <property type="evidence" value="ECO:0007669"/>
    <property type="project" value="UniProtKB-KW"/>
</dbReference>
<keyword evidence="18" id="KW-1185">Reference proteome</keyword>
<organism evidence="17 18">
    <name type="scientific">Aminobacter aganoensis</name>
    <dbReference type="NCBI Taxonomy" id="83264"/>
    <lineage>
        <taxon>Bacteria</taxon>
        <taxon>Pseudomonadati</taxon>
        <taxon>Pseudomonadota</taxon>
        <taxon>Alphaproteobacteria</taxon>
        <taxon>Hyphomicrobiales</taxon>
        <taxon>Phyllobacteriaceae</taxon>
        <taxon>Aminobacter</taxon>
    </lineage>
</organism>
<dbReference type="EMBL" id="JACHOU010000008">
    <property type="protein sequence ID" value="MBB6355632.1"/>
    <property type="molecule type" value="Genomic_DNA"/>
</dbReference>
<gene>
    <name evidence="17" type="ORF">GGR00_003436</name>
</gene>
<comment type="pathway">
    <text evidence="4">Carbohydrate metabolism; tricarboxylic acid cycle.</text>
</comment>
<evidence type="ECO:0000313" key="17">
    <source>
        <dbReference type="EMBL" id="MBB6355632.1"/>
    </source>
</evidence>
<evidence type="ECO:0000256" key="16">
    <source>
        <dbReference type="SAM" id="Phobius"/>
    </source>
</evidence>
<evidence type="ECO:0000256" key="10">
    <source>
        <dbReference type="ARBA" id="ARBA00022692"/>
    </source>
</evidence>
<dbReference type="RefSeq" id="WP_055975238.1">
    <property type="nucleotide sequence ID" value="NZ_BAABEG010000001.1"/>
</dbReference>
<keyword evidence="9" id="KW-0349">Heme</keyword>
<dbReference type="InterPro" id="IPR014312">
    <property type="entry name" value="Succ_DH_anchor"/>
</dbReference>
<proteinExistence type="predicted"/>
<keyword evidence="15 16" id="KW-0472">Membrane</keyword>
<dbReference type="Gene3D" id="1.20.1300.10">
    <property type="entry name" value="Fumarate reductase/succinate dehydrogenase, transmembrane subunit"/>
    <property type="match status" value="1"/>
</dbReference>
<evidence type="ECO:0000256" key="1">
    <source>
        <dbReference type="ARBA" id="ARBA00001971"/>
    </source>
</evidence>
<keyword evidence="14" id="KW-0408">Iron</keyword>
<keyword evidence="13 16" id="KW-1133">Transmembrane helix</keyword>
<dbReference type="GO" id="GO:0006099">
    <property type="term" value="P:tricarboxylic acid cycle"/>
    <property type="evidence" value="ECO:0007669"/>
    <property type="project" value="UniProtKB-UniPathway"/>
</dbReference>
<evidence type="ECO:0000256" key="9">
    <source>
        <dbReference type="ARBA" id="ARBA00022617"/>
    </source>
</evidence>
<comment type="subcellular location">
    <subcellularLocation>
        <location evidence="3">Membrane</location>
        <topology evidence="3">Multi-pass membrane protein</topology>
    </subcellularLocation>
</comment>
<dbReference type="GO" id="GO:0020037">
    <property type="term" value="F:heme binding"/>
    <property type="evidence" value="ECO:0007669"/>
    <property type="project" value="InterPro"/>
</dbReference>
<dbReference type="Proteomes" id="UP000536262">
    <property type="component" value="Unassembled WGS sequence"/>
</dbReference>
<name>A0A7X0KM08_9HYPH</name>
<comment type="subunit">
    <text evidence="5">Part of an enzyme complex containing four subunits: a flavoprotein, an iron-sulfur protein, plus two membrane-anchoring proteins, SdhC and SdhD.</text>
</comment>
<accession>A0A7X0KM08</accession>
<keyword evidence="7" id="KW-0813">Transport</keyword>
<dbReference type="InterPro" id="IPR000701">
    <property type="entry name" value="SuccDH_FuR_B_TM-su"/>
</dbReference>
<sequence>MSGSNNDMRTPLGKVRGLGSAREGTLHFWRQRLTAVANIPLMLIFVGLLIALNGADYAAVRATLANPLVALVMALVLISGLYHMKLGMQIVIEDYVHGEGGKLALLMLNTFFTIVVGAASLFALLKIAFGG</sequence>